<dbReference type="SUPFAM" id="SSF46689">
    <property type="entry name" value="Homeodomain-like"/>
    <property type="match status" value="1"/>
</dbReference>
<dbReference type="Gene3D" id="1.10.357.10">
    <property type="entry name" value="Tetracycline Repressor, domain 2"/>
    <property type="match status" value="1"/>
</dbReference>
<dbReference type="InterPro" id="IPR050109">
    <property type="entry name" value="HTH-type_TetR-like_transc_reg"/>
</dbReference>
<dbReference type="PANTHER" id="PTHR30055:SF234">
    <property type="entry name" value="HTH-TYPE TRANSCRIPTIONAL REGULATOR BETI"/>
    <property type="match status" value="1"/>
</dbReference>
<keyword evidence="7" id="KW-1185">Reference proteome</keyword>
<organism evidence="6 7">
    <name type="scientific">Amycolatopsis bartoniae</name>
    <dbReference type="NCBI Taxonomy" id="941986"/>
    <lineage>
        <taxon>Bacteria</taxon>
        <taxon>Bacillati</taxon>
        <taxon>Actinomycetota</taxon>
        <taxon>Actinomycetes</taxon>
        <taxon>Pseudonocardiales</taxon>
        <taxon>Pseudonocardiaceae</taxon>
        <taxon>Amycolatopsis</taxon>
    </lineage>
</organism>
<reference evidence="6" key="1">
    <citation type="journal article" date="2014" name="Int. J. Syst. Evol. Microbiol.">
        <title>Complete genome sequence of Corynebacterium casei LMG S-19264T (=DSM 44701T), isolated from a smear-ripened cheese.</title>
        <authorList>
            <consortium name="US DOE Joint Genome Institute (JGI-PGF)"/>
            <person name="Walter F."/>
            <person name="Albersmeier A."/>
            <person name="Kalinowski J."/>
            <person name="Ruckert C."/>
        </authorList>
    </citation>
    <scope>NUCLEOTIDE SEQUENCE</scope>
    <source>
        <strain evidence="6">CGMCC 4.7679</strain>
    </source>
</reference>
<evidence type="ECO:0000256" key="1">
    <source>
        <dbReference type="ARBA" id="ARBA00023015"/>
    </source>
</evidence>
<dbReference type="EMBL" id="BNAV01000002">
    <property type="protein sequence ID" value="GHF49053.1"/>
    <property type="molecule type" value="Genomic_DNA"/>
</dbReference>
<accession>A0A8H9IUG6</accession>
<sequence length="205" mass="22650">MEASLQYMGRPPRHGEDELLDAAVRLFAEGGARAVTMAAVAREAGAPSGSVYHRFADRSSLLAALWLRTVQRFHSGYLPVLAEEPPIEAAIRSTSYVIRWSRDHLEETQVLYAGKRAFGEAEWSAEHHAAAKETDQNLEHAWRGLLRRLRPATGQRTDELLLVLVDLPYGALRRYLEQGQAPPARTIDLVARAARTLLSGGEADG</sequence>
<gene>
    <name evidence="6" type="ORF">GCM10017566_22990</name>
</gene>
<feature type="domain" description="HTH tetR-type" evidence="5">
    <location>
        <begin position="13"/>
        <end position="73"/>
    </location>
</feature>
<evidence type="ECO:0000313" key="7">
    <source>
        <dbReference type="Proteomes" id="UP000658656"/>
    </source>
</evidence>
<evidence type="ECO:0000313" key="6">
    <source>
        <dbReference type="EMBL" id="GHF49053.1"/>
    </source>
</evidence>
<keyword evidence="1" id="KW-0805">Transcription regulation</keyword>
<reference evidence="6" key="2">
    <citation type="submission" date="2020-09" db="EMBL/GenBank/DDBJ databases">
        <authorList>
            <person name="Sun Q."/>
            <person name="Zhou Y."/>
        </authorList>
    </citation>
    <scope>NUCLEOTIDE SEQUENCE</scope>
    <source>
        <strain evidence="6">CGMCC 4.7679</strain>
    </source>
</reference>
<dbReference type="GO" id="GO:0000976">
    <property type="term" value="F:transcription cis-regulatory region binding"/>
    <property type="evidence" value="ECO:0007669"/>
    <property type="project" value="TreeGrafter"/>
</dbReference>
<dbReference type="PROSITE" id="PS50977">
    <property type="entry name" value="HTH_TETR_2"/>
    <property type="match status" value="1"/>
</dbReference>
<comment type="caution">
    <text evidence="6">The sequence shown here is derived from an EMBL/GenBank/DDBJ whole genome shotgun (WGS) entry which is preliminary data.</text>
</comment>
<evidence type="ECO:0000259" key="5">
    <source>
        <dbReference type="PROSITE" id="PS50977"/>
    </source>
</evidence>
<keyword evidence="3" id="KW-0804">Transcription</keyword>
<dbReference type="GO" id="GO:0003700">
    <property type="term" value="F:DNA-binding transcription factor activity"/>
    <property type="evidence" value="ECO:0007669"/>
    <property type="project" value="TreeGrafter"/>
</dbReference>
<feature type="DNA-binding region" description="H-T-H motif" evidence="4">
    <location>
        <begin position="36"/>
        <end position="55"/>
    </location>
</feature>
<dbReference type="InterPro" id="IPR001647">
    <property type="entry name" value="HTH_TetR"/>
</dbReference>
<dbReference type="PRINTS" id="PR00455">
    <property type="entry name" value="HTHTETR"/>
</dbReference>
<evidence type="ECO:0000256" key="2">
    <source>
        <dbReference type="ARBA" id="ARBA00023125"/>
    </source>
</evidence>
<dbReference type="InterPro" id="IPR009057">
    <property type="entry name" value="Homeodomain-like_sf"/>
</dbReference>
<dbReference type="PANTHER" id="PTHR30055">
    <property type="entry name" value="HTH-TYPE TRANSCRIPTIONAL REGULATOR RUTR"/>
    <property type="match status" value="1"/>
</dbReference>
<dbReference type="Pfam" id="PF00440">
    <property type="entry name" value="TetR_N"/>
    <property type="match status" value="1"/>
</dbReference>
<dbReference type="AlphaFoldDB" id="A0A8H9IUG6"/>
<keyword evidence="2 4" id="KW-0238">DNA-binding</keyword>
<dbReference type="Proteomes" id="UP000658656">
    <property type="component" value="Unassembled WGS sequence"/>
</dbReference>
<evidence type="ECO:0000256" key="4">
    <source>
        <dbReference type="PROSITE-ProRule" id="PRU00335"/>
    </source>
</evidence>
<protein>
    <submittedName>
        <fullName evidence="6">Putative transcriptional regulator, TetR family protein</fullName>
    </submittedName>
</protein>
<evidence type="ECO:0000256" key="3">
    <source>
        <dbReference type="ARBA" id="ARBA00023163"/>
    </source>
</evidence>
<proteinExistence type="predicted"/>
<name>A0A8H9IUG6_9PSEU</name>